<reference evidence="1 2" key="1">
    <citation type="submission" date="2016-10" db="EMBL/GenBank/DDBJ databases">
        <authorList>
            <person name="de Groot N.N."/>
        </authorList>
    </citation>
    <scope>NUCLEOTIDE SEQUENCE [LARGE SCALE GENOMIC DNA]</scope>
    <source>
        <strain evidence="1 2">DSM 23310</strain>
    </source>
</reference>
<dbReference type="EMBL" id="FNNG01000016">
    <property type="protein sequence ID" value="SDX68074.1"/>
    <property type="molecule type" value="Genomic_DNA"/>
</dbReference>
<keyword evidence="2" id="KW-1185">Reference proteome</keyword>
<gene>
    <name evidence="1" type="ORF">SAMN05660923_02720</name>
</gene>
<protein>
    <submittedName>
        <fullName evidence="1">Uncharacterized protein</fullName>
    </submittedName>
</protein>
<sequence>MAKYRQYSSECWGTMITPELKGGHEVIISVYVEEAEVRDPIPMFIESIRVTLTVVAYLN</sequence>
<dbReference type="OrthoDB" id="9811740at2"/>
<evidence type="ECO:0000313" key="1">
    <source>
        <dbReference type="EMBL" id="SDX68074.1"/>
    </source>
</evidence>
<dbReference type="Proteomes" id="UP000198828">
    <property type="component" value="Unassembled WGS sequence"/>
</dbReference>
<organism evidence="1 2">
    <name type="scientific">Tepidimicrobium xylanilyticum</name>
    <dbReference type="NCBI Taxonomy" id="1123352"/>
    <lineage>
        <taxon>Bacteria</taxon>
        <taxon>Bacillati</taxon>
        <taxon>Bacillota</taxon>
        <taxon>Tissierellia</taxon>
        <taxon>Tissierellales</taxon>
        <taxon>Tepidimicrobiaceae</taxon>
        <taxon>Tepidimicrobium</taxon>
    </lineage>
</organism>
<dbReference type="RefSeq" id="WP_093754576.1">
    <property type="nucleotide sequence ID" value="NZ_FNNG01000016.1"/>
</dbReference>
<evidence type="ECO:0000313" key="2">
    <source>
        <dbReference type="Proteomes" id="UP000198828"/>
    </source>
</evidence>
<proteinExistence type="predicted"/>
<name>A0A1H3DQY5_9FIRM</name>
<dbReference type="AlphaFoldDB" id="A0A1H3DQY5"/>
<accession>A0A1H3DQY5</accession>